<feature type="region of interest" description="Disordered" evidence="8">
    <location>
        <begin position="934"/>
        <end position="974"/>
    </location>
</feature>
<keyword evidence="4" id="KW-0540">Nuclease</keyword>
<keyword evidence="3" id="KW-0548">Nucleotidyltransferase</keyword>
<dbReference type="FunFam" id="3.10.20.370:FF:000001">
    <property type="entry name" value="Retrovirus-related Pol polyprotein from transposon 17.6-like protein"/>
    <property type="match status" value="1"/>
</dbReference>
<evidence type="ECO:0000313" key="11">
    <source>
        <dbReference type="Proteomes" id="UP001458880"/>
    </source>
</evidence>
<evidence type="ECO:0000259" key="9">
    <source>
        <dbReference type="PROSITE" id="PS50994"/>
    </source>
</evidence>
<evidence type="ECO:0000256" key="8">
    <source>
        <dbReference type="SAM" id="MobiDB-lite"/>
    </source>
</evidence>
<dbReference type="InterPro" id="IPR041588">
    <property type="entry name" value="Integrase_H2C2"/>
</dbReference>
<evidence type="ECO:0000256" key="3">
    <source>
        <dbReference type="ARBA" id="ARBA00022695"/>
    </source>
</evidence>
<dbReference type="GO" id="GO:0015074">
    <property type="term" value="P:DNA integration"/>
    <property type="evidence" value="ECO:0007669"/>
    <property type="project" value="InterPro"/>
</dbReference>
<dbReference type="SUPFAM" id="SSF50630">
    <property type="entry name" value="Acid proteases"/>
    <property type="match status" value="1"/>
</dbReference>
<feature type="compositionally biased region" description="Basic and acidic residues" evidence="8">
    <location>
        <begin position="838"/>
        <end position="849"/>
    </location>
</feature>
<dbReference type="InterPro" id="IPR001584">
    <property type="entry name" value="Integrase_cat-core"/>
</dbReference>
<dbReference type="Proteomes" id="UP001458880">
    <property type="component" value="Unassembled WGS sequence"/>
</dbReference>
<evidence type="ECO:0000256" key="4">
    <source>
        <dbReference type="ARBA" id="ARBA00022722"/>
    </source>
</evidence>
<dbReference type="SUPFAM" id="SSF53098">
    <property type="entry name" value="Ribonuclease H-like"/>
    <property type="match status" value="1"/>
</dbReference>
<proteinExistence type="predicted"/>
<keyword evidence="5" id="KW-0255">Endonuclease</keyword>
<dbReference type="Pfam" id="PF00078">
    <property type="entry name" value="RVT_1"/>
    <property type="match status" value="1"/>
</dbReference>
<dbReference type="PANTHER" id="PTHR37984:SF5">
    <property type="entry name" value="PROTEIN NYNRIN-LIKE"/>
    <property type="match status" value="1"/>
</dbReference>
<keyword evidence="11" id="KW-1185">Reference proteome</keyword>
<dbReference type="CDD" id="cd01647">
    <property type="entry name" value="RT_LTR"/>
    <property type="match status" value="1"/>
</dbReference>
<evidence type="ECO:0000256" key="5">
    <source>
        <dbReference type="ARBA" id="ARBA00022759"/>
    </source>
</evidence>
<dbReference type="Gene3D" id="2.40.70.10">
    <property type="entry name" value="Acid Proteases"/>
    <property type="match status" value="1"/>
</dbReference>
<keyword evidence="2" id="KW-0808">Transferase</keyword>
<feature type="region of interest" description="Disordered" evidence="8">
    <location>
        <begin position="838"/>
        <end position="857"/>
    </location>
</feature>
<dbReference type="InterPro" id="IPR036397">
    <property type="entry name" value="RNaseH_sf"/>
</dbReference>
<name>A0AAW1MEM4_POPJA</name>
<dbReference type="InterPro" id="IPR050951">
    <property type="entry name" value="Retrovirus_Pol_polyprotein"/>
</dbReference>
<dbReference type="GO" id="GO:0016787">
    <property type="term" value="F:hydrolase activity"/>
    <property type="evidence" value="ECO:0007669"/>
    <property type="project" value="UniProtKB-KW"/>
</dbReference>
<organism evidence="10 11">
    <name type="scientific">Popillia japonica</name>
    <name type="common">Japanese beetle</name>
    <dbReference type="NCBI Taxonomy" id="7064"/>
    <lineage>
        <taxon>Eukaryota</taxon>
        <taxon>Metazoa</taxon>
        <taxon>Ecdysozoa</taxon>
        <taxon>Arthropoda</taxon>
        <taxon>Hexapoda</taxon>
        <taxon>Insecta</taxon>
        <taxon>Pterygota</taxon>
        <taxon>Neoptera</taxon>
        <taxon>Endopterygota</taxon>
        <taxon>Coleoptera</taxon>
        <taxon>Polyphaga</taxon>
        <taxon>Scarabaeiformia</taxon>
        <taxon>Scarabaeidae</taxon>
        <taxon>Rutelinae</taxon>
        <taxon>Popillia</taxon>
    </lineage>
</organism>
<dbReference type="Gene3D" id="3.30.70.270">
    <property type="match status" value="3"/>
</dbReference>
<feature type="domain" description="Integrase catalytic" evidence="9">
    <location>
        <begin position="637"/>
        <end position="801"/>
    </location>
</feature>
<dbReference type="PROSITE" id="PS50994">
    <property type="entry name" value="INTEGRASE"/>
    <property type="match status" value="1"/>
</dbReference>
<dbReference type="EC" id="2.7.7.49" evidence="1"/>
<dbReference type="InterPro" id="IPR021109">
    <property type="entry name" value="Peptidase_aspartic_dom_sf"/>
</dbReference>
<evidence type="ECO:0000313" key="10">
    <source>
        <dbReference type="EMBL" id="KAK9744220.1"/>
    </source>
</evidence>
<dbReference type="InterPro" id="IPR041373">
    <property type="entry name" value="RT_RNaseH"/>
</dbReference>
<feature type="compositionally biased region" description="Acidic residues" evidence="8">
    <location>
        <begin position="934"/>
        <end position="949"/>
    </location>
</feature>
<accession>A0AAW1MEM4</accession>
<gene>
    <name evidence="10" type="ORF">QE152_g7954</name>
</gene>
<dbReference type="GO" id="GO:0004519">
    <property type="term" value="F:endonuclease activity"/>
    <property type="evidence" value="ECO:0007669"/>
    <property type="project" value="UniProtKB-KW"/>
</dbReference>
<keyword evidence="6" id="KW-0378">Hydrolase</keyword>
<dbReference type="GO" id="GO:0042575">
    <property type="term" value="C:DNA polymerase complex"/>
    <property type="evidence" value="ECO:0007669"/>
    <property type="project" value="UniProtKB-ARBA"/>
</dbReference>
<dbReference type="InterPro" id="IPR000477">
    <property type="entry name" value="RT_dom"/>
</dbReference>
<dbReference type="PANTHER" id="PTHR37984">
    <property type="entry name" value="PROTEIN CBG26694"/>
    <property type="match status" value="1"/>
</dbReference>
<feature type="compositionally biased region" description="Acidic residues" evidence="8">
    <location>
        <begin position="963"/>
        <end position="974"/>
    </location>
</feature>
<dbReference type="SUPFAM" id="SSF56672">
    <property type="entry name" value="DNA/RNA polymerases"/>
    <property type="match status" value="1"/>
</dbReference>
<dbReference type="InterPro" id="IPR043502">
    <property type="entry name" value="DNA/RNA_pol_sf"/>
</dbReference>
<dbReference type="Pfam" id="PF17917">
    <property type="entry name" value="RT_RNaseH"/>
    <property type="match status" value="1"/>
</dbReference>
<dbReference type="AlphaFoldDB" id="A0AAW1MEM4"/>
<sequence>MGTSTPTSTCRPTSPKTSTATSMNIDIDMLCSKYEKVVELNENKLISLIDTGSKRTLIKSNVVNGLATVKTKENITLVGLNDARVVCDEFITISVKIDGKPFEVTAVIVPPYSIKTDMILGQDFLDNVSWKVSEKFIHFGEKIAENQEDIFNIDIESCQTELNLEVNPDVDCQYKNEVKSIISNCMSVVDKKLEPFHSSVKMKIALKDQNPIRSKPRRLSYFEKGVVDKIVEDLLEKQIIRPSTSEYSSPIVLVPKKNKEMRLCVDYQALNEKTVKENFPLPVIDDLINSLANKQWDLIRTNDIQIYMDDLLIATETIEQNIQTLRTVVDRAMQYNLQLRLDKCRFLMTSVDYLGYKVCNGTIEITDAKTKAIRNFPVPCSRKDVKSFIGLTSYFRKFVKGYSIIAKPLTDLLRAYSIIAKPLTDLLRAQNEFVFGEKELATFKTLKAALTNFPILRIYDPNLEIEVHTDASTKGYGAVLLQKFEDGFHPVYYFSGKTSETESKYHSFDLEMLAIIKALEKFRVYLLGKRFTLVTDCNSLKLSLKKKEKNSRIFRWSQKLEEFDYTVEHRGSDRMQHVDALSRCYNINVTTEDWLEIAQGKDEEIRIIKAQLSDQPNANGLYLLNGKVFKVVDNNSLLLVPRCMRKELVMKVHDDISHLGLDKTMDQLRQNYYFKNMRKYVKKCLDNCVKSAEVLKAMARLIKIFGAPRRIITDRGTAFTSDAFKQLCTENNIRLVHVAVQTPRANGQVERINKVVMPALLKESEDLEKWADVLAKVQLSLNATVHRSLGKSPAEVFFGYKIVPMGHTVLKDHLDRELGIDSYVKARGDLRECAKLKNKKTQDENERNYNKKRKPHKRLNEGDIVMIKRTSPENDVNPKMSAKFVGPYQITKVLDNDRYCVADLPEHQVSQKPFTAVLAPERIKLWKRFEVDDEVGSEEDLEDETDPETEVDRAEEPNNGEIPEADLQEVSDLDEQDVEEVIRIVVTDDPDIGTMSDQDGRL</sequence>
<evidence type="ECO:0000256" key="6">
    <source>
        <dbReference type="ARBA" id="ARBA00022801"/>
    </source>
</evidence>
<reference evidence="10 11" key="1">
    <citation type="journal article" date="2024" name="BMC Genomics">
        <title>De novo assembly and annotation of Popillia japonica's genome with initial clues to its potential as an invasive pest.</title>
        <authorList>
            <person name="Cucini C."/>
            <person name="Boschi S."/>
            <person name="Funari R."/>
            <person name="Cardaioli E."/>
            <person name="Iannotti N."/>
            <person name="Marturano G."/>
            <person name="Paoli F."/>
            <person name="Bruttini M."/>
            <person name="Carapelli A."/>
            <person name="Frati F."/>
            <person name="Nardi F."/>
        </authorList>
    </citation>
    <scope>NUCLEOTIDE SEQUENCE [LARGE SCALE GENOMIC DNA]</scope>
    <source>
        <strain evidence="10">DMR45628</strain>
    </source>
</reference>
<dbReference type="EMBL" id="JASPKY010000060">
    <property type="protein sequence ID" value="KAK9744220.1"/>
    <property type="molecule type" value="Genomic_DNA"/>
</dbReference>
<dbReference type="InterPro" id="IPR043128">
    <property type="entry name" value="Rev_trsase/Diguanyl_cyclase"/>
</dbReference>
<dbReference type="GO" id="GO:0003964">
    <property type="term" value="F:RNA-directed DNA polymerase activity"/>
    <property type="evidence" value="ECO:0007669"/>
    <property type="project" value="UniProtKB-KW"/>
</dbReference>
<dbReference type="CDD" id="cd00303">
    <property type="entry name" value="retropepsin_like"/>
    <property type="match status" value="1"/>
</dbReference>
<dbReference type="CDD" id="cd09274">
    <property type="entry name" value="RNase_HI_RT_Ty3"/>
    <property type="match status" value="1"/>
</dbReference>
<evidence type="ECO:0000256" key="2">
    <source>
        <dbReference type="ARBA" id="ARBA00022679"/>
    </source>
</evidence>
<dbReference type="Gene3D" id="3.30.420.10">
    <property type="entry name" value="Ribonuclease H-like superfamily/Ribonuclease H"/>
    <property type="match status" value="1"/>
</dbReference>
<keyword evidence="7 10" id="KW-0695">RNA-directed DNA polymerase</keyword>
<evidence type="ECO:0000256" key="7">
    <source>
        <dbReference type="ARBA" id="ARBA00022918"/>
    </source>
</evidence>
<comment type="caution">
    <text evidence="10">The sequence shown here is derived from an EMBL/GenBank/DDBJ whole genome shotgun (WGS) entry which is preliminary data.</text>
</comment>
<evidence type="ECO:0000256" key="1">
    <source>
        <dbReference type="ARBA" id="ARBA00012493"/>
    </source>
</evidence>
<dbReference type="InterPro" id="IPR012337">
    <property type="entry name" value="RNaseH-like_sf"/>
</dbReference>
<dbReference type="Gene3D" id="3.10.10.10">
    <property type="entry name" value="HIV Type 1 Reverse Transcriptase, subunit A, domain 1"/>
    <property type="match status" value="1"/>
</dbReference>
<dbReference type="Pfam" id="PF17921">
    <property type="entry name" value="Integrase_H2C2"/>
    <property type="match status" value="1"/>
</dbReference>
<protein>
    <recommendedName>
        <fullName evidence="1">RNA-directed DNA polymerase</fullName>
        <ecNumber evidence="1">2.7.7.49</ecNumber>
    </recommendedName>
</protein>
<dbReference type="GO" id="GO:0003676">
    <property type="term" value="F:nucleic acid binding"/>
    <property type="evidence" value="ECO:0007669"/>
    <property type="project" value="InterPro"/>
</dbReference>